<name>A0AAV2IUF3_KNICA</name>
<organism evidence="1 2">
    <name type="scientific">Knipowitschia caucasica</name>
    <name type="common">Caucasian dwarf goby</name>
    <name type="synonym">Pomatoschistus caucasicus</name>
    <dbReference type="NCBI Taxonomy" id="637954"/>
    <lineage>
        <taxon>Eukaryota</taxon>
        <taxon>Metazoa</taxon>
        <taxon>Chordata</taxon>
        <taxon>Craniata</taxon>
        <taxon>Vertebrata</taxon>
        <taxon>Euteleostomi</taxon>
        <taxon>Actinopterygii</taxon>
        <taxon>Neopterygii</taxon>
        <taxon>Teleostei</taxon>
        <taxon>Neoteleostei</taxon>
        <taxon>Acanthomorphata</taxon>
        <taxon>Gobiaria</taxon>
        <taxon>Gobiiformes</taxon>
        <taxon>Gobioidei</taxon>
        <taxon>Gobiidae</taxon>
        <taxon>Gobiinae</taxon>
        <taxon>Knipowitschia</taxon>
    </lineage>
</organism>
<dbReference type="EMBL" id="OZ035823">
    <property type="protein sequence ID" value="CAL1568218.1"/>
    <property type="molecule type" value="Genomic_DNA"/>
</dbReference>
<dbReference type="Proteomes" id="UP001497482">
    <property type="component" value="Chromosome 1"/>
</dbReference>
<gene>
    <name evidence="1" type="ORF">KC01_LOCUS885</name>
</gene>
<reference evidence="1 2" key="1">
    <citation type="submission" date="2024-04" db="EMBL/GenBank/DDBJ databases">
        <authorList>
            <person name="Waldvogel A.-M."/>
            <person name="Schoenle A."/>
        </authorList>
    </citation>
    <scope>NUCLEOTIDE SEQUENCE [LARGE SCALE GENOMIC DNA]</scope>
</reference>
<sequence>MKCAFFSSADMTCYDTNYHGFLHSGVSAWARSWFAFMYEAFDMEKAHDTVPCGCTVSTEHWERPVVVGL</sequence>
<dbReference type="AlphaFoldDB" id="A0AAV2IUF3"/>
<evidence type="ECO:0000313" key="1">
    <source>
        <dbReference type="EMBL" id="CAL1568218.1"/>
    </source>
</evidence>
<protein>
    <submittedName>
        <fullName evidence="1">Uncharacterized protein</fullName>
    </submittedName>
</protein>
<accession>A0AAV2IUF3</accession>
<proteinExistence type="predicted"/>
<keyword evidence="2" id="KW-1185">Reference proteome</keyword>
<evidence type="ECO:0000313" key="2">
    <source>
        <dbReference type="Proteomes" id="UP001497482"/>
    </source>
</evidence>